<keyword evidence="8" id="KW-1185">Reference proteome</keyword>
<evidence type="ECO:0000256" key="2">
    <source>
        <dbReference type="ARBA" id="ARBA00022659"/>
    </source>
</evidence>
<dbReference type="CDD" id="cd00033">
    <property type="entry name" value="CCP"/>
    <property type="match status" value="1"/>
</dbReference>
<dbReference type="SUPFAM" id="SSF57535">
    <property type="entry name" value="Complement control module/SCR domain"/>
    <property type="match status" value="4"/>
</dbReference>
<gene>
    <name evidence="9" type="primary">LOC116954161</name>
</gene>
<evidence type="ECO:0000256" key="5">
    <source>
        <dbReference type="PROSITE-ProRule" id="PRU00302"/>
    </source>
</evidence>
<evidence type="ECO:0000256" key="3">
    <source>
        <dbReference type="ARBA" id="ARBA00022729"/>
    </source>
</evidence>
<protein>
    <submittedName>
        <fullName evidence="9">Uncharacterized protein LOC116954161</fullName>
    </submittedName>
</protein>
<reference evidence="9" key="1">
    <citation type="submission" date="2025-08" db="UniProtKB">
        <authorList>
            <consortium name="RefSeq"/>
        </authorList>
    </citation>
    <scope>IDENTIFICATION</scope>
    <source>
        <tissue evidence="9">Sperm</tissue>
    </source>
</reference>
<name>A0AAJ7U6A6_PETMA</name>
<evidence type="ECO:0000313" key="9">
    <source>
        <dbReference type="RefSeq" id="XP_032830529.1"/>
    </source>
</evidence>
<dbReference type="PANTHER" id="PTHR45785:SF2">
    <property type="entry name" value="COMPLEMENT FACTOR H-RELATED"/>
    <property type="match status" value="1"/>
</dbReference>
<dbReference type="Pfam" id="PF00084">
    <property type="entry name" value="Sushi"/>
    <property type="match status" value="2"/>
</dbReference>
<evidence type="ECO:0000256" key="4">
    <source>
        <dbReference type="ARBA" id="ARBA00023157"/>
    </source>
</evidence>
<evidence type="ECO:0000259" key="7">
    <source>
        <dbReference type="PROSITE" id="PS50923"/>
    </source>
</evidence>
<sequence>MSCQSVTALPWCVTPTDSPYTYRNAMAVSAVIPLLLMLLSALSCIRAQAQGPTCGAPPQISHGHVVKPKGSYTAQEEAQYECDDGYTLHGPRAFCSGQGWSHTPSCDMPCKVTSDDLEAHSLEIAADSQKFRRGSSITRLFKATTYKIPPGEMANFACRKKSVAVGPLSAICLQGALELPFCEPESCRRLEVAHGKLVMSEDTVRHNHSASLACDAGYEGYSKISCKAGVWEPTPVCCARPAVAVPNGQVKVNRETLTAELACSTGFEPVKGQQVACRSGAFDTKAFACKERKCDPRASDYPHVKSLDKGKDGYTYTVKCKSDHAAFVPTVRCEQGIMVPAPYCCSSTHRITHGSVGVGHGLGNVHVNITCEPGYHPPQETHVLCVHGEWPADRIKCNKVTGELTEKKCMWGLCIGHTRDTAVLVNEEHKVLKLTAPQQRTAAITLSPDPKLTQCLSFTYVARMPWTLKLGKSGDATPLVSLAGSAGYGGSITALEPQTTEARLELKFQDLMIQALGLQTCNPTEISFVGSDPKDTQERKAPGPQPPSSPAAQLPHPAHPGPGVQSPSSPGARPPHQAHADGKNKGCQVPEVFKLTVTPTQAEYKPGDRAVFRCADGLYPLPWGSVCLPSGHWESITQCVDRPVCVLPKPPAQVALAERSPQPVYQPGDSLTYSCGAGWKLPPVAGRPQPINDAVQCAAGRWGDFKCVRA</sequence>
<evidence type="ECO:0000256" key="6">
    <source>
        <dbReference type="SAM" id="MobiDB-lite"/>
    </source>
</evidence>
<dbReference type="Proteomes" id="UP001318040">
    <property type="component" value="Chromosome 54"/>
</dbReference>
<dbReference type="KEGG" id="pmrn:116954161"/>
<dbReference type="InterPro" id="IPR000436">
    <property type="entry name" value="Sushi_SCR_CCP_dom"/>
</dbReference>
<keyword evidence="2 5" id="KW-0768">Sushi</keyword>
<dbReference type="PROSITE" id="PS50923">
    <property type="entry name" value="SUSHI"/>
    <property type="match status" value="2"/>
</dbReference>
<accession>A0AAJ7U6A6</accession>
<proteinExistence type="predicted"/>
<feature type="compositionally biased region" description="Low complexity" evidence="6">
    <location>
        <begin position="550"/>
        <end position="571"/>
    </location>
</feature>
<feature type="domain" description="Sushi" evidence="7">
    <location>
        <begin position="585"/>
        <end position="641"/>
    </location>
</feature>
<dbReference type="AlphaFoldDB" id="A0AAJ7U6A6"/>
<comment type="caution">
    <text evidence="5">Lacks conserved residue(s) required for the propagation of feature annotation.</text>
</comment>
<dbReference type="InterPro" id="IPR051503">
    <property type="entry name" value="ComplSys_Reg/VirEntry_Med"/>
</dbReference>
<comment type="subcellular location">
    <subcellularLocation>
        <location evidence="1">Virion</location>
    </subcellularLocation>
</comment>
<organism evidence="8 9">
    <name type="scientific">Petromyzon marinus</name>
    <name type="common">Sea lamprey</name>
    <dbReference type="NCBI Taxonomy" id="7757"/>
    <lineage>
        <taxon>Eukaryota</taxon>
        <taxon>Metazoa</taxon>
        <taxon>Chordata</taxon>
        <taxon>Craniata</taxon>
        <taxon>Vertebrata</taxon>
        <taxon>Cyclostomata</taxon>
        <taxon>Hyperoartia</taxon>
        <taxon>Petromyzontiformes</taxon>
        <taxon>Petromyzontidae</taxon>
        <taxon>Petromyzon</taxon>
    </lineage>
</organism>
<keyword evidence="3" id="KW-0732">Signal</keyword>
<feature type="domain" description="Sushi" evidence="7">
    <location>
        <begin position="52"/>
        <end position="108"/>
    </location>
</feature>
<evidence type="ECO:0000256" key="1">
    <source>
        <dbReference type="ARBA" id="ARBA00004328"/>
    </source>
</evidence>
<evidence type="ECO:0000313" key="8">
    <source>
        <dbReference type="Proteomes" id="UP001318040"/>
    </source>
</evidence>
<keyword evidence="4" id="KW-1015">Disulfide bond</keyword>
<dbReference type="Gene3D" id="2.10.70.10">
    <property type="entry name" value="Complement Module, domain 1"/>
    <property type="match status" value="2"/>
</dbReference>
<dbReference type="SMART" id="SM00032">
    <property type="entry name" value="CCP"/>
    <property type="match status" value="6"/>
</dbReference>
<feature type="region of interest" description="Disordered" evidence="6">
    <location>
        <begin position="526"/>
        <end position="585"/>
    </location>
</feature>
<dbReference type="PANTHER" id="PTHR45785">
    <property type="entry name" value="COMPLEMENT FACTOR H-RELATED"/>
    <property type="match status" value="1"/>
</dbReference>
<feature type="compositionally biased region" description="Basic and acidic residues" evidence="6">
    <location>
        <begin position="532"/>
        <end position="541"/>
    </location>
</feature>
<dbReference type="InterPro" id="IPR035976">
    <property type="entry name" value="Sushi/SCR/CCP_sf"/>
</dbReference>
<dbReference type="RefSeq" id="XP_032830529.1">
    <property type="nucleotide sequence ID" value="XM_032974638.1"/>
</dbReference>